<dbReference type="Gene3D" id="3.40.960.10">
    <property type="entry name" value="VSR Endonuclease"/>
    <property type="match status" value="1"/>
</dbReference>
<organism evidence="8">
    <name type="scientific">Castellaniella ginsengisoli</name>
    <dbReference type="NCBI Taxonomy" id="546114"/>
    <lineage>
        <taxon>Bacteria</taxon>
        <taxon>Pseudomonadati</taxon>
        <taxon>Pseudomonadota</taxon>
        <taxon>Betaproteobacteria</taxon>
        <taxon>Burkholderiales</taxon>
        <taxon>Alcaligenaceae</taxon>
        <taxon>Castellaniella</taxon>
    </lineage>
</organism>
<dbReference type="GO" id="GO:0006298">
    <property type="term" value="P:mismatch repair"/>
    <property type="evidence" value="ECO:0007669"/>
    <property type="project" value="UniProtKB-UniRule"/>
</dbReference>
<dbReference type="EMBL" id="CP158264">
    <property type="protein sequence ID" value="XDJ74833.1"/>
    <property type="molecule type" value="Genomic_DNA"/>
</dbReference>
<dbReference type="InterPro" id="IPR011335">
    <property type="entry name" value="Restrct_endonuc-II-like"/>
</dbReference>
<dbReference type="REBASE" id="857701">
    <property type="entry name" value="V.Cgi51ORF13495P"/>
</dbReference>
<dbReference type="AlphaFoldDB" id="A0AB39FYA9"/>
<keyword evidence="2 6" id="KW-0255">Endonuclease</keyword>
<keyword evidence="4 6" id="KW-0378">Hydrolase</keyword>
<evidence type="ECO:0000313" key="8">
    <source>
        <dbReference type="EMBL" id="XDJ82659.1"/>
    </source>
</evidence>
<evidence type="ECO:0000256" key="1">
    <source>
        <dbReference type="ARBA" id="ARBA00022722"/>
    </source>
</evidence>
<gene>
    <name evidence="8" type="ORF">ABRY96_13500</name>
    <name evidence="7" type="ORF">ABRY97_01310</name>
</gene>
<dbReference type="EMBL" id="CP158266">
    <property type="protein sequence ID" value="XDJ82659.1"/>
    <property type="molecule type" value="Genomic_DNA"/>
</dbReference>
<reference evidence="8" key="1">
    <citation type="submission" date="2024-05" db="EMBL/GenBank/DDBJ databases">
        <authorList>
            <person name="Luo Y.-C."/>
            <person name="Nicholds J."/>
            <person name="Mortimer T."/>
            <person name="Maboni G."/>
        </authorList>
    </citation>
    <scope>NUCLEOTIDE SEQUENCE</scope>
    <source>
        <strain evidence="8">143751</strain>
        <strain evidence="7">143811</strain>
    </source>
</reference>
<dbReference type="Pfam" id="PF03852">
    <property type="entry name" value="Vsr"/>
    <property type="match status" value="1"/>
</dbReference>
<dbReference type="PIRSF" id="PIRSF018267">
    <property type="entry name" value="VSR_endonuc"/>
    <property type="match status" value="1"/>
</dbReference>
<dbReference type="GO" id="GO:0016787">
    <property type="term" value="F:hydrolase activity"/>
    <property type="evidence" value="ECO:0007669"/>
    <property type="project" value="UniProtKB-KW"/>
</dbReference>
<dbReference type="REBASE" id="857595">
    <property type="entry name" value="V.Cgi11ORF1305P"/>
</dbReference>
<accession>A0AB39FYA9</accession>
<keyword evidence="3 6" id="KW-0227">DNA damage</keyword>
<dbReference type="GO" id="GO:0004519">
    <property type="term" value="F:endonuclease activity"/>
    <property type="evidence" value="ECO:0007669"/>
    <property type="project" value="UniProtKB-KW"/>
</dbReference>
<dbReference type="InterPro" id="IPR004603">
    <property type="entry name" value="DNA_mismatch_endonuc_vsr"/>
</dbReference>
<dbReference type="CDD" id="cd00221">
    <property type="entry name" value="Vsr"/>
    <property type="match status" value="1"/>
</dbReference>
<evidence type="ECO:0000313" key="7">
    <source>
        <dbReference type="EMBL" id="XDJ74833.1"/>
    </source>
</evidence>
<dbReference type="NCBIfam" id="TIGR00632">
    <property type="entry name" value="vsr"/>
    <property type="match status" value="1"/>
</dbReference>
<evidence type="ECO:0000256" key="5">
    <source>
        <dbReference type="ARBA" id="ARBA00023204"/>
    </source>
</evidence>
<comment type="function">
    <text evidence="6">May nick specific sequences that contain T:G mispairs resulting from m5C-deamination.</text>
</comment>
<dbReference type="RefSeq" id="WP_368648786.1">
    <property type="nucleotide sequence ID" value="NZ_CP158264.1"/>
</dbReference>
<evidence type="ECO:0000256" key="6">
    <source>
        <dbReference type="PIRNR" id="PIRNR018267"/>
    </source>
</evidence>
<proteinExistence type="inferred from homology"/>
<dbReference type="EC" id="3.1.-.-" evidence="6"/>
<sequence>MPIPTTPQRNRMMSSIRGKDTWPERALRTALFSRGLRYRLHVRMLPGSPDLVLAKYRAVVFIHGCFWHRHGGCRYTTMPRTNTEFWQRKFHSNIDRDRRNVKALQTLGWRVAIIWECALKHSVEDAARLVDEWLHSTENFLTTDQFAPTKHET</sequence>
<keyword evidence="1 6" id="KW-0540">Nuclease</keyword>
<keyword evidence="5 6" id="KW-0234">DNA repair</keyword>
<evidence type="ECO:0000256" key="2">
    <source>
        <dbReference type="ARBA" id="ARBA00022759"/>
    </source>
</evidence>
<evidence type="ECO:0000256" key="4">
    <source>
        <dbReference type="ARBA" id="ARBA00022801"/>
    </source>
</evidence>
<name>A0AB39FYA9_9BURK</name>
<comment type="similarity">
    <text evidence="6">Belongs to the vsr family.</text>
</comment>
<evidence type="ECO:0000256" key="3">
    <source>
        <dbReference type="ARBA" id="ARBA00022763"/>
    </source>
</evidence>
<dbReference type="SUPFAM" id="SSF52980">
    <property type="entry name" value="Restriction endonuclease-like"/>
    <property type="match status" value="1"/>
</dbReference>
<protein>
    <recommendedName>
        <fullName evidence="6">Very short patch repair endonuclease</fullName>
        <ecNumber evidence="6">3.1.-.-</ecNumber>
    </recommendedName>
</protein>